<feature type="domain" description="ABC transporter" evidence="5">
    <location>
        <begin position="9"/>
        <end position="233"/>
    </location>
</feature>
<keyword evidence="2" id="KW-0813">Transport</keyword>
<dbReference type="EMBL" id="CP041040">
    <property type="protein sequence ID" value="QDE36432.1"/>
    <property type="molecule type" value="Genomic_DNA"/>
</dbReference>
<organism evidence="6 7">
    <name type="scientific">Microbacterium foliorum</name>
    <dbReference type="NCBI Taxonomy" id="104336"/>
    <lineage>
        <taxon>Bacteria</taxon>
        <taxon>Bacillati</taxon>
        <taxon>Actinomycetota</taxon>
        <taxon>Actinomycetes</taxon>
        <taxon>Micrococcales</taxon>
        <taxon>Microbacteriaceae</taxon>
        <taxon>Microbacterium</taxon>
    </lineage>
</organism>
<dbReference type="PROSITE" id="PS00211">
    <property type="entry name" value="ABC_TRANSPORTER_1"/>
    <property type="match status" value="1"/>
</dbReference>
<reference evidence="6 7" key="1">
    <citation type="submission" date="2019-06" db="EMBL/GenBank/DDBJ databases">
        <title>Complete genome of Microbacterium foliorum M2.</title>
        <authorList>
            <person name="Cao G."/>
        </authorList>
    </citation>
    <scope>NUCLEOTIDE SEQUENCE [LARGE SCALE GENOMIC DNA]</scope>
    <source>
        <strain evidence="6 7">M2</strain>
    </source>
</reference>
<dbReference type="Gene3D" id="3.40.50.300">
    <property type="entry name" value="P-loop containing nucleotide triphosphate hydrolases"/>
    <property type="match status" value="1"/>
</dbReference>
<evidence type="ECO:0000313" key="6">
    <source>
        <dbReference type="EMBL" id="QDE36432.1"/>
    </source>
</evidence>
<protein>
    <submittedName>
        <fullName evidence="6">ABC transporter ATP-binding protein</fullName>
    </submittedName>
</protein>
<dbReference type="InterPro" id="IPR003439">
    <property type="entry name" value="ABC_transporter-like_ATP-bd"/>
</dbReference>
<keyword evidence="4 6" id="KW-0067">ATP-binding</keyword>
<dbReference type="InterPro" id="IPR017871">
    <property type="entry name" value="ABC_transporter-like_CS"/>
</dbReference>
<dbReference type="GO" id="GO:0016887">
    <property type="term" value="F:ATP hydrolysis activity"/>
    <property type="evidence" value="ECO:0007669"/>
    <property type="project" value="InterPro"/>
</dbReference>
<dbReference type="InterPro" id="IPR027417">
    <property type="entry name" value="P-loop_NTPase"/>
</dbReference>
<comment type="similarity">
    <text evidence="1">Belongs to the ABC transporter superfamily.</text>
</comment>
<evidence type="ECO:0000313" key="7">
    <source>
        <dbReference type="Proteomes" id="UP000316125"/>
    </source>
</evidence>
<evidence type="ECO:0000256" key="4">
    <source>
        <dbReference type="ARBA" id="ARBA00022840"/>
    </source>
</evidence>
<dbReference type="SMART" id="SM00382">
    <property type="entry name" value="AAA"/>
    <property type="match status" value="1"/>
</dbReference>
<evidence type="ECO:0000256" key="3">
    <source>
        <dbReference type="ARBA" id="ARBA00022741"/>
    </source>
</evidence>
<dbReference type="Proteomes" id="UP000316125">
    <property type="component" value="Chromosome"/>
</dbReference>
<dbReference type="AlphaFoldDB" id="A0A4Y5YUA3"/>
<dbReference type="PROSITE" id="PS50893">
    <property type="entry name" value="ABC_TRANSPORTER_2"/>
    <property type="match status" value="1"/>
</dbReference>
<evidence type="ECO:0000256" key="2">
    <source>
        <dbReference type="ARBA" id="ARBA00022448"/>
    </source>
</evidence>
<gene>
    <name evidence="6" type="ORF">FIV50_00180</name>
</gene>
<dbReference type="GO" id="GO:0005524">
    <property type="term" value="F:ATP binding"/>
    <property type="evidence" value="ECO:0007669"/>
    <property type="project" value="UniProtKB-KW"/>
</dbReference>
<sequence>MITDTGHAIRATALTKRFPRGTAVDEVSLEVNRGEVYGFVGLNGAGKTTFMRMLVGLARPTSGSFSVLGSSTLSNEILRRVGTMIEGPTFYPGMTGRQNLVLVAKYAGLRRESVEVALETVELLDRADDVFRTYSLGMKQRLGLAAALLGEPELLILDEPTNGLDPAGISAMRDLIRTQARQGRSVLLSSHLLSEIAQVCDRVAVLHRGRIIATGTPAEIETAHGGAPRITITTVDVAAALEVLRNHAHVDGVRATDEGVEVISAQDITSSLTVALVSAGVEVTGIRRDQRSLEEVFLEMTAADERSAS</sequence>
<evidence type="ECO:0000259" key="5">
    <source>
        <dbReference type="PROSITE" id="PS50893"/>
    </source>
</evidence>
<accession>A0A4Y5YUA3</accession>
<dbReference type="InterPro" id="IPR003593">
    <property type="entry name" value="AAA+_ATPase"/>
</dbReference>
<evidence type="ECO:0000256" key="1">
    <source>
        <dbReference type="ARBA" id="ARBA00005417"/>
    </source>
</evidence>
<name>A0A4Y5YUA3_9MICO</name>
<keyword evidence="3" id="KW-0547">Nucleotide-binding</keyword>
<dbReference type="Pfam" id="PF00005">
    <property type="entry name" value="ABC_tran"/>
    <property type="match status" value="1"/>
</dbReference>
<dbReference type="SUPFAM" id="SSF52540">
    <property type="entry name" value="P-loop containing nucleoside triphosphate hydrolases"/>
    <property type="match status" value="1"/>
</dbReference>
<dbReference type="PANTHER" id="PTHR43335">
    <property type="entry name" value="ABC TRANSPORTER, ATP-BINDING PROTEIN"/>
    <property type="match status" value="1"/>
</dbReference>
<dbReference type="OrthoDB" id="9804819at2"/>
<dbReference type="PANTHER" id="PTHR43335:SF4">
    <property type="entry name" value="ABC TRANSPORTER, ATP-BINDING PROTEIN"/>
    <property type="match status" value="1"/>
</dbReference>
<proteinExistence type="inferred from homology"/>